<gene>
    <name evidence="1" type="ORF">PDE_02224</name>
</gene>
<accession>S7ZF35</accession>
<evidence type="ECO:0000313" key="2">
    <source>
        <dbReference type="Proteomes" id="UP000019376"/>
    </source>
</evidence>
<dbReference type="EMBL" id="KB644410">
    <property type="protein sequence ID" value="EPS27281.1"/>
    <property type="molecule type" value="Genomic_DNA"/>
</dbReference>
<keyword evidence="2" id="KW-1185">Reference proteome</keyword>
<dbReference type="Proteomes" id="UP000019376">
    <property type="component" value="Unassembled WGS sequence"/>
</dbReference>
<protein>
    <submittedName>
        <fullName evidence="1">Uncharacterized protein</fullName>
    </submittedName>
</protein>
<sequence length="23" mass="2506">MATIIFGYMLVLILGVNMSQGCM</sequence>
<dbReference type="HOGENOM" id="CLU_3423324_0_0_1"/>
<organism evidence="1 2">
    <name type="scientific">Penicillium oxalicum (strain 114-2 / CGMCC 5302)</name>
    <name type="common">Penicillium decumbens</name>
    <dbReference type="NCBI Taxonomy" id="933388"/>
    <lineage>
        <taxon>Eukaryota</taxon>
        <taxon>Fungi</taxon>
        <taxon>Dikarya</taxon>
        <taxon>Ascomycota</taxon>
        <taxon>Pezizomycotina</taxon>
        <taxon>Eurotiomycetes</taxon>
        <taxon>Eurotiomycetidae</taxon>
        <taxon>Eurotiales</taxon>
        <taxon>Aspergillaceae</taxon>
        <taxon>Penicillium</taxon>
    </lineage>
</organism>
<reference evidence="1 2" key="1">
    <citation type="journal article" date="2013" name="PLoS ONE">
        <title>Genomic and secretomic analyses reveal unique features of the lignocellulolytic enzyme system of Penicillium decumbens.</title>
        <authorList>
            <person name="Liu G."/>
            <person name="Zhang L."/>
            <person name="Wei X."/>
            <person name="Zou G."/>
            <person name="Qin Y."/>
            <person name="Ma L."/>
            <person name="Li J."/>
            <person name="Zheng H."/>
            <person name="Wang S."/>
            <person name="Wang C."/>
            <person name="Xun L."/>
            <person name="Zhao G.-P."/>
            <person name="Zhou Z."/>
            <person name="Qu Y."/>
        </authorList>
    </citation>
    <scope>NUCLEOTIDE SEQUENCE [LARGE SCALE GENOMIC DNA]</scope>
    <source>
        <strain evidence="2">114-2 / CGMCC 5302</strain>
    </source>
</reference>
<name>S7ZF35_PENO1</name>
<proteinExistence type="predicted"/>
<dbReference type="AlphaFoldDB" id="S7ZF35"/>
<evidence type="ECO:0000313" key="1">
    <source>
        <dbReference type="EMBL" id="EPS27281.1"/>
    </source>
</evidence>